<evidence type="ECO:0000313" key="5">
    <source>
        <dbReference type="EMBL" id="KAJ5104945.1"/>
    </source>
</evidence>
<reference evidence="5" key="1">
    <citation type="submission" date="2022-11" db="EMBL/GenBank/DDBJ databases">
        <authorList>
            <person name="Petersen C."/>
        </authorList>
    </citation>
    <scope>NUCLEOTIDE SEQUENCE</scope>
    <source>
        <strain evidence="5">IBT 34128</strain>
    </source>
</reference>
<keyword evidence="6" id="KW-1185">Reference proteome</keyword>
<dbReference type="AlphaFoldDB" id="A0A9W9FS06"/>
<dbReference type="OrthoDB" id="408373at2759"/>
<reference evidence="5" key="2">
    <citation type="journal article" date="2023" name="IMA Fungus">
        <title>Comparative genomic study of the Penicillium genus elucidates a diverse pangenome and 15 lateral gene transfer events.</title>
        <authorList>
            <person name="Petersen C."/>
            <person name="Sorensen T."/>
            <person name="Nielsen M.R."/>
            <person name="Sondergaard T.E."/>
            <person name="Sorensen J.L."/>
            <person name="Fitzpatrick D.A."/>
            <person name="Frisvad J.C."/>
            <person name="Nielsen K.L."/>
        </authorList>
    </citation>
    <scope>NUCLEOTIDE SEQUENCE</scope>
    <source>
        <strain evidence="5">IBT 34128</strain>
    </source>
</reference>
<gene>
    <name evidence="5" type="ORF">NUU61_002292</name>
</gene>
<evidence type="ECO:0000256" key="2">
    <source>
        <dbReference type="ARBA" id="ARBA00038334"/>
    </source>
</evidence>
<feature type="compositionally biased region" description="Basic and acidic residues" evidence="3">
    <location>
        <begin position="172"/>
        <end position="184"/>
    </location>
</feature>
<comment type="similarity">
    <text evidence="2">Belongs to the AB hydrolase superfamily. Epoxide hydrolase family.</text>
</comment>
<dbReference type="Gene3D" id="3.40.50.1820">
    <property type="entry name" value="alpha/beta hydrolase"/>
    <property type="match status" value="1"/>
</dbReference>
<dbReference type="GO" id="GO:0016787">
    <property type="term" value="F:hydrolase activity"/>
    <property type="evidence" value="ECO:0007669"/>
    <property type="project" value="UniProtKB-KW"/>
</dbReference>
<dbReference type="GO" id="GO:0072330">
    <property type="term" value="P:monocarboxylic acid biosynthetic process"/>
    <property type="evidence" value="ECO:0007669"/>
    <property type="project" value="UniProtKB-ARBA"/>
</dbReference>
<dbReference type="SUPFAM" id="SSF53474">
    <property type="entry name" value="alpha/beta-Hydrolases"/>
    <property type="match status" value="1"/>
</dbReference>
<keyword evidence="1" id="KW-0378">Hydrolase</keyword>
<evidence type="ECO:0000256" key="3">
    <source>
        <dbReference type="SAM" id="MobiDB-lite"/>
    </source>
</evidence>
<dbReference type="InterPro" id="IPR029058">
    <property type="entry name" value="AB_hydrolase_fold"/>
</dbReference>
<evidence type="ECO:0000259" key="4">
    <source>
        <dbReference type="Pfam" id="PF00561"/>
    </source>
</evidence>
<protein>
    <recommendedName>
        <fullName evidence="4">AB hydrolase-1 domain-containing protein</fullName>
    </recommendedName>
</protein>
<dbReference type="Proteomes" id="UP001141434">
    <property type="component" value="Unassembled WGS sequence"/>
</dbReference>
<dbReference type="PRINTS" id="PR00412">
    <property type="entry name" value="EPOXHYDRLASE"/>
</dbReference>
<feature type="domain" description="AB hydrolase-1" evidence="4">
    <location>
        <begin position="38"/>
        <end position="151"/>
    </location>
</feature>
<sequence length="409" mass="44708">MPEPPLPLPAGITSRYIRTNDLTFHVLEAGRVHNNNRPLIILLHGFPEIAYSWRHVLPKLAAAGFHAVAPDQRGFGRTVGWDTRGYSSADVGSFSLTSLVRDVVLLVYALGYRAVRSVVGHDCGAMAAAMCALARPDFFQSVVLMSHPFNGSPDLPFGTADDLSGGALSEETGPKEGEKAGERGEAGVDIHTALAQIGRKHYKWYYSTASANTDMSSLSAPELYTFLRGYFHLKSGSWPGNQHPHPLREWSAPELAKMPGYYIMPVDATMPAAVARDITTDPTQGQASQSWLPDAELAVYAAEYRRTGFQGGLNWYRVRTTAGGRYSRDVEVFAGKKIESPCAFISGKLDWGIYQEPGALERMRDGVSCADLRILRLLDGVGHWTPQESPDEVVRAIVDLVGGLDRCVE</sequence>
<dbReference type="InterPro" id="IPR000639">
    <property type="entry name" value="Epox_hydrolase-like"/>
</dbReference>
<dbReference type="Pfam" id="PF00561">
    <property type="entry name" value="Abhydrolase_1"/>
    <property type="match status" value="1"/>
</dbReference>
<evidence type="ECO:0000256" key="1">
    <source>
        <dbReference type="ARBA" id="ARBA00022801"/>
    </source>
</evidence>
<dbReference type="PANTHER" id="PTHR43329">
    <property type="entry name" value="EPOXIDE HYDROLASE"/>
    <property type="match status" value="1"/>
</dbReference>
<feature type="region of interest" description="Disordered" evidence="3">
    <location>
        <begin position="160"/>
        <end position="184"/>
    </location>
</feature>
<organism evidence="5 6">
    <name type="scientific">Penicillium alfredii</name>
    <dbReference type="NCBI Taxonomy" id="1506179"/>
    <lineage>
        <taxon>Eukaryota</taxon>
        <taxon>Fungi</taxon>
        <taxon>Dikarya</taxon>
        <taxon>Ascomycota</taxon>
        <taxon>Pezizomycotina</taxon>
        <taxon>Eurotiomycetes</taxon>
        <taxon>Eurotiomycetidae</taxon>
        <taxon>Eurotiales</taxon>
        <taxon>Aspergillaceae</taxon>
        <taxon>Penicillium</taxon>
    </lineage>
</organism>
<proteinExistence type="inferred from homology"/>
<dbReference type="GO" id="GO:0017000">
    <property type="term" value="P:antibiotic biosynthetic process"/>
    <property type="evidence" value="ECO:0007669"/>
    <property type="project" value="UniProtKB-ARBA"/>
</dbReference>
<dbReference type="InterPro" id="IPR000073">
    <property type="entry name" value="AB_hydrolase_1"/>
</dbReference>
<dbReference type="EMBL" id="JAPMSZ010000004">
    <property type="protein sequence ID" value="KAJ5104945.1"/>
    <property type="molecule type" value="Genomic_DNA"/>
</dbReference>
<comment type="caution">
    <text evidence="5">The sequence shown here is derived from an EMBL/GenBank/DDBJ whole genome shotgun (WGS) entry which is preliminary data.</text>
</comment>
<evidence type="ECO:0000313" key="6">
    <source>
        <dbReference type="Proteomes" id="UP001141434"/>
    </source>
</evidence>
<dbReference type="RefSeq" id="XP_056513941.1">
    <property type="nucleotide sequence ID" value="XM_056652874.1"/>
</dbReference>
<accession>A0A9W9FS06</accession>
<dbReference type="GeneID" id="81392042"/>
<name>A0A9W9FS06_9EURO</name>